<evidence type="ECO:0000256" key="5">
    <source>
        <dbReference type="ARBA" id="ARBA00023237"/>
    </source>
</evidence>
<organism evidence="9 10">
    <name type="scientific">Chitinophaga filiformis</name>
    <name type="common">Myxococcus filiformis</name>
    <name type="synonym">Flexibacter filiformis</name>
    <dbReference type="NCBI Taxonomy" id="104663"/>
    <lineage>
        <taxon>Bacteria</taxon>
        <taxon>Pseudomonadati</taxon>
        <taxon>Bacteroidota</taxon>
        <taxon>Chitinophagia</taxon>
        <taxon>Chitinophagales</taxon>
        <taxon>Chitinophagaceae</taxon>
        <taxon>Chitinophaga</taxon>
    </lineage>
</organism>
<comment type="subcellular location">
    <subcellularLocation>
        <location evidence="1">Cell outer membrane</location>
    </subcellularLocation>
</comment>
<evidence type="ECO:0000256" key="3">
    <source>
        <dbReference type="ARBA" id="ARBA00022729"/>
    </source>
</evidence>
<reference evidence="9 10" key="1">
    <citation type="submission" date="2016-10" db="EMBL/GenBank/DDBJ databases">
        <authorList>
            <person name="de Groot N.N."/>
        </authorList>
    </citation>
    <scope>NUCLEOTIDE SEQUENCE [LARGE SCALE GENOMIC DNA]</scope>
    <source>
        <strain evidence="9 10">DSM 527</strain>
    </source>
</reference>
<evidence type="ECO:0000313" key="9">
    <source>
        <dbReference type="EMBL" id="SDG64182.1"/>
    </source>
</evidence>
<dbReference type="InterPro" id="IPR011990">
    <property type="entry name" value="TPR-like_helical_dom_sf"/>
</dbReference>
<dbReference type="Pfam" id="PF07980">
    <property type="entry name" value="SusD_RagB"/>
    <property type="match status" value="1"/>
</dbReference>
<dbReference type="Pfam" id="PF14322">
    <property type="entry name" value="SusD-like_3"/>
    <property type="match status" value="1"/>
</dbReference>
<evidence type="ECO:0000256" key="1">
    <source>
        <dbReference type="ARBA" id="ARBA00004442"/>
    </source>
</evidence>
<dbReference type="SUPFAM" id="SSF48452">
    <property type="entry name" value="TPR-like"/>
    <property type="match status" value="1"/>
</dbReference>
<dbReference type="OrthoDB" id="630434at2"/>
<feature type="domain" description="SusD-like N-terminal" evidence="8">
    <location>
        <begin position="82"/>
        <end position="236"/>
    </location>
</feature>
<sequence length="488" mass="54488">MTKKLLYTLIAIPVLVFSACTKDYLDTNPTDAYPSESVFTTVDNAWSAINGIHRSLYIQYDAQDQGGQGSIMINNDMLGDDLVMTAAGNGWFNSNYQWITHRNASATFLKFTYLFYYKIIANANMIIDNIDKAVGDDGDRKVIKGQALAYRAWAYWNLVQMYGKRYDATTDNSQNGVPLVLTSTTAGLPRSTVAQVYTQIVKDIDDAIVNLEGFTSKPKSHISINVAKGIKARIALTMQNWADAAKYAAEARAGVELMSNGDYVTGFNDFSNNEWMWGSHQISEQTTYFYSFFAFMSANYNSTNIRTNPKAINSSLYGKITDTDVRKKVWSVDGKSVPVPPNGSRYPYIQQKFLVATAASIGDVPLMRAAEMYLIEAEANAHLHQDAAAADALYTLAVNRDPNYVKTTATGDALLQEILTQRRIELWGEGFRFYDLKRLHIPLNRTGANHTTALTAGVMEVPVDDIRWEFLFPQDEINANKAIQQNPI</sequence>
<evidence type="ECO:0000313" key="10">
    <source>
        <dbReference type="Proteomes" id="UP000199045"/>
    </source>
</evidence>
<dbReference type="RefSeq" id="WP_089834967.1">
    <property type="nucleotide sequence ID" value="NZ_FNBN01000005.1"/>
</dbReference>
<accession>A0A1G7VWN1</accession>
<dbReference type="CDD" id="cd08977">
    <property type="entry name" value="SusD"/>
    <property type="match status" value="1"/>
</dbReference>
<feature type="chain" id="PRO_5011718440" evidence="6">
    <location>
        <begin position="20"/>
        <end position="488"/>
    </location>
</feature>
<name>A0A1G7VWN1_CHIFI</name>
<evidence type="ECO:0000259" key="8">
    <source>
        <dbReference type="Pfam" id="PF14322"/>
    </source>
</evidence>
<dbReference type="EMBL" id="FNBN01000005">
    <property type="protein sequence ID" value="SDG64182.1"/>
    <property type="molecule type" value="Genomic_DNA"/>
</dbReference>
<comment type="similarity">
    <text evidence="2">Belongs to the SusD family.</text>
</comment>
<keyword evidence="3 6" id="KW-0732">Signal</keyword>
<gene>
    <name evidence="9" type="ORF">SAMN04488121_105324</name>
</gene>
<dbReference type="AlphaFoldDB" id="A0A1G7VWN1"/>
<dbReference type="GO" id="GO:0009279">
    <property type="term" value="C:cell outer membrane"/>
    <property type="evidence" value="ECO:0007669"/>
    <property type="project" value="UniProtKB-SubCell"/>
</dbReference>
<evidence type="ECO:0000256" key="6">
    <source>
        <dbReference type="SAM" id="SignalP"/>
    </source>
</evidence>
<keyword evidence="5" id="KW-0998">Cell outer membrane</keyword>
<evidence type="ECO:0000256" key="2">
    <source>
        <dbReference type="ARBA" id="ARBA00006275"/>
    </source>
</evidence>
<feature type="signal peptide" evidence="6">
    <location>
        <begin position="1"/>
        <end position="19"/>
    </location>
</feature>
<evidence type="ECO:0000259" key="7">
    <source>
        <dbReference type="Pfam" id="PF07980"/>
    </source>
</evidence>
<keyword evidence="4" id="KW-0472">Membrane</keyword>
<proteinExistence type="inferred from homology"/>
<dbReference type="InterPro" id="IPR012944">
    <property type="entry name" value="SusD_RagB_dom"/>
</dbReference>
<evidence type="ECO:0000256" key="4">
    <source>
        <dbReference type="ARBA" id="ARBA00023136"/>
    </source>
</evidence>
<feature type="domain" description="RagB/SusD" evidence="7">
    <location>
        <begin position="290"/>
        <end position="487"/>
    </location>
</feature>
<dbReference type="STRING" id="104663.SAMN04488121_105324"/>
<dbReference type="Gene3D" id="1.25.40.390">
    <property type="match status" value="1"/>
</dbReference>
<dbReference type="PROSITE" id="PS51257">
    <property type="entry name" value="PROKAR_LIPOPROTEIN"/>
    <property type="match status" value="1"/>
</dbReference>
<dbReference type="InterPro" id="IPR033985">
    <property type="entry name" value="SusD-like_N"/>
</dbReference>
<protein>
    <submittedName>
        <fullName evidence="9">SusD family protein</fullName>
    </submittedName>
</protein>
<dbReference type="Proteomes" id="UP000199045">
    <property type="component" value="Unassembled WGS sequence"/>
</dbReference>